<dbReference type="PANTHER" id="PTHR40661:SF2">
    <property type="entry name" value="HTH-TYPE TRANSCRIPTIONAL REGULATOR PRTR"/>
    <property type="match status" value="1"/>
</dbReference>
<dbReference type="GO" id="GO:0003677">
    <property type="term" value="F:DNA binding"/>
    <property type="evidence" value="ECO:0007669"/>
    <property type="project" value="UniProtKB-KW"/>
</dbReference>
<dbReference type="PROSITE" id="PS50943">
    <property type="entry name" value="HTH_CROC1"/>
    <property type="match status" value="1"/>
</dbReference>
<reference evidence="6" key="2">
    <citation type="submission" date="2023-04" db="EMBL/GenBank/DDBJ databases">
        <title>Genome dynamics across the evolutionary transition to endosymbiosis.</title>
        <authorList>
            <person name="Siozios S."/>
            <person name="Nadal-Jimenez P."/>
            <person name="Azagi T."/>
            <person name="Sprong H."/>
            <person name="Frost C.L."/>
            <person name="Parratt S.R."/>
            <person name="Taylor G."/>
            <person name="Brettell L."/>
            <person name="Lew K.C."/>
            <person name="Croft L."/>
            <person name="King K.C."/>
            <person name="Brockhurst M.A."/>
            <person name="Hypsa V."/>
            <person name="Novakova E."/>
            <person name="Darby A.C."/>
            <person name="Hurst G.D.D."/>
        </authorList>
    </citation>
    <scope>NUCLEOTIDE SEQUENCE</scope>
    <source>
        <strain evidence="6">ANv_CAN</strain>
        <plasmid evidence="7">paNv_CAN13</plasmid>
    </source>
</reference>
<evidence type="ECO:0000313" key="5">
    <source>
        <dbReference type="EMBL" id="CBA76574.1"/>
    </source>
</evidence>
<sequence>MVKDNNKTQFTKRLQEACLDAGVAGRGLGKKIIDSLAKQGIRVSGPAVWKWLNAESIPDSTNILALSDWLNVRPEWLEYGRGAKNKNIDGTPLNQASYAYCADEVSSADDEVEIPYYKSIELAAGHGSYANQTETDFCRTLKFSRSILNNYGILPSEAMSFPVHGDSMSPVIPSGAVVTISTGHKKIVDGAIYAIKQADLLRVKILRRLPNSKVIIKSYNSIDYPDEEANLDDIEIIGRVFNWSVMGW</sequence>
<dbReference type="CDD" id="cd06529">
    <property type="entry name" value="S24_LexA-like"/>
    <property type="match status" value="1"/>
</dbReference>
<dbReference type="Pfam" id="PF00717">
    <property type="entry name" value="Peptidase_S24"/>
    <property type="match status" value="1"/>
</dbReference>
<dbReference type="EMBL" id="CP123523">
    <property type="protein sequence ID" value="WGM06629.1"/>
    <property type="molecule type" value="Genomic_DNA"/>
</dbReference>
<dbReference type="InterPro" id="IPR039418">
    <property type="entry name" value="LexA-like"/>
</dbReference>
<evidence type="ECO:0000256" key="2">
    <source>
        <dbReference type="ARBA" id="ARBA00023125"/>
    </source>
</evidence>
<dbReference type="InterPro" id="IPR010982">
    <property type="entry name" value="Lambda_DNA-bd_dom_sf"/>
</dbReference>
<evidence type="ECO:0000313" key="7">
    <source>
        <dbReference type="EMBL" id="WGM09061.1"/>
    </source>
</evidence>
<keyword evidence="7" id="KW-0614">Plasmid</keyword>
<geneLocation type="plasmid" evidence="7 8">
    <name>paNv_CAN13</name>
</geneLocation>
<dbReference type="InterPro" id="IPR001387">
    <property type="entry name" value="Cro/C1-type_HTH"/>
</dbReference>
<keyword evidence="3" id="KW-0804">Transcription</keyword>
<evidence type="ECO:0000313" key="6">
    <source>
        <dbReference type="EMBL" id="WGM06629.1"/>
    </source>
</evidence>
<keyword evidence="8" id="KW-1185">Reference proteome</keyword>
<gene>
    <name evidence="5" type="ORF">ARN_36410</name>
    <name evidence="6" type="ORF">QE258_04720</name>
    <name evidence="7" type="ORF">QE258_27500</name>
</gene>
<proteinExistence type="predicted"/>
<feature type="domain" description="HTH cro/C1-type" evidence="4">
    <location>
        <begin position="43"/>
        <end position="77"/>
    </location>
</feature>
<protein>
    <submittedName>
        <fullName evidence="5">Phage transcriptional regulator</fullName>
    </submittedName>
    <submittedName>
        <fullName evidence="6">S24 family peptidase</fullName>
    </submittedName>
</protein>
<dbReference type="Proteomes" id="UP001177592">
    <property type="component" value="Plasmid paNv_CAN13"/>
</dbReference>
<keyword evidence="1" id="KW-0805">Transcription regulation</keyword>
<organism evidence="5">
    <name type="scientific">Arsenophonus nasoniae</name>
    <name type="common">son-killer infecting Nasonia vitripennis</name>
    <dbReference type="NCBI Taxonomy" id="638"/>
    <lineage>
        <taxon>Bacteria</taxon>
        <taxon>Pseudomonadati</taxon>
        <taxon>Pseudomonadota</taxon>
        <taxon>Gammaproteobacteria</taxon>
        <taxon>Enterobacterales</taxon>
        <taxon>Morganellaceae</taxon>
        <taxon>Arsenophonus</taxon>
    </lineage>
</organism>
<dbReference type="Gene3D" id="1.10.260.40">
    <property type="entry name" value="lambda repressor-like DNA-binding domains"/>
    <property type="match status" value="1"/>
</dbReference>
<dbReference type="PANTHER" id="PTHR40661">
    <property type="match status" value="1"/>
</dbReference>
<evidence type="ECO:0000313" key="8">
    <source>
        <dbReference type="Proteomes" id="UP001177592"/>
    </source>
</evidence>
<dbReference type="AlphaFoldDB" id="D2U4L7"/>
<evidence type="ECO:0000256" key="1">
    <source>
        <dbReference type="ARBA" id="ARBA00023015"/>
    </source>
</evidence>
<dbReference type="Gene3D" id="2.10.109.10">
    <property type="entry name" value="Umud Fragment, subunit A"/>
    <property type="match status" value="1"/>
</dbReference>
<evidence type="ECO:0000256" key="3">
    <source>
        <dbReference type="ARBA" id="ARBA00023163"/>
    </source>
</evidence>
<dbReference type="InterPro" id="IPR015927">
    <property type="entry name" value="Peptidase_S24_S26A/B/C"/>
</dbReference>
<dbReference type="RefSeq" id="WP_280632066.1">
    <property type="nucleotide sequence ID" value="NZ_CP123523.1"/>
</dbReference>
<dbReference type="EMBL" id="FN545275">
    <property type="protein sequence ID" value="CBA76574.1"/>
    <property type="molecule type" value="Genomic_DNA"/>
</dbReference>
<reference evidence="5" key="1">
    <citation type="journal article" date="2010" name="Insect Mol. Biol.">
        <title>The draft genome sequence of Arsenophonus nasoniae, son-killer bacterium of Nasonia vitripennis, reveals genes associated with virulence and symbiosis.</title>
        <authorList>
            <person name="Wilkes T."/>
            <person name="Darby A.C."/>
            <person name="Choi J."/>
            <person name="Colborne J.K."/>
            <person name="Werren J.H."/>
            <person name="Hurst G.D.D."/>
        </authorList>
    </citation>
    <scope>NUCLEOTIDE SEQUENCE</scope>
</reference>
<dbReference type="SUPFAM" id="SSF51306">
    <property type="entry name" value="LexA/Signal peptidase"/>
    <property type="match status" value="1"/>
</dbReference>
<dbReference type="InterPro" id="IPR036286">
    <property type="entry name" value="LexA/Signal_pep-like_sf"/>
</dbReference>
<evidence type="ECO:0000259" key="4">
    <source>
        <dbReference type="PROSITE" id="PS50943"/>
    </source>
</evidence>
<dbReference type="Proteomes" id="UP001177592">
    <property type="component" value="Chromosome"/>
</dbReference>
<dbReference type="EMBL" id="CP123536">
    <property type="protein sequence ID" value="WGM09061.1"/>
    <property type="molecule type" value="Genomic_DNA"/>
</dbReference>
<dbReference type="CDD" id="cd00093">
    <property type="entry name" value="HTH_XRE"/>
    <property type="match status" value="1"/>
</dbReference>
<keyword evidence="2" id="KW-0238">DNA-binding</keyword>
<accession>D2U4L7</accession>
<name>D2U4L7_9GAMM</name>